<dbReference type="Pfam" id="PF02913">
    <property type="entry name" value="FAD-oxidase_C"/>
    <property type="match status" value="1"/>
</dbReference>
<gene>
    <name evidence="8" type="ORF">CYLTODRAFT_417560</name>
</gene>
<dbReference type="FunFam" id="3.30.70.2740:FF:000002">
    <property type="entry name" value="D-2-hydroxyglutarate dehydrogenase mitochondrial"/>
    <property type="match status" value="1"/>
</dbReference>
<evidence type="ECO:0000259" key="7">
    <source>
        <dbReference type="PROSITE" id="PS51387"/>
    </source>
</evidence>
<evidence type="ECO:0000256" key="3">
    <source>
        <dbReference type="ARBA" id="ARBA00022630"/>
    </source>
</evidence>
<comment type="cofactor">
    <cofactor evidence="1">
        <name>FAD</name>
        <dbReference type="ChEBI" id="CHEBI:57692"/>
    </cofactor>
</comment>
<evidence type="ECO:0000256" key="1">
    <source>
        <dbReference type="ARBA" id="ARBA00001974"/>
    </source>
</evidence>
<organism evidence="8 9">
    <name type="scientific">Cylindrobasidium torrendii FP15055 ss-10</name>
    <dbReference type="NCBI Taxonomy" id="1314674"/>
    <lineage>
        <taxon>Eukaryota</taxon>
        <taxon>Fungi</taxon>
        <taxon>Dikarya</taxon>
        <taxon>Basidiomycota</taxon>
        <taxon>Agaricomycotina</taxon>
        <taxon>Agaricomycetes</taxon>
        <taxon>Agaricomycetidae</taxon>
        <taxon>Agaricales</taxon>
        <taxon>Marasmiineae</taxon>
        <taxon>Physalacriaceae</taxon>
        <taxon>Cylindrobasidium</taxon>
    </lineage>
</organism>
<dbReference type="Gene3D" id="3.30.70.2740">
    <property type="match status" value="1"/>
</dbReference>
<dbReference type="FunFam" id="3.30.43.10:FF:000011">
    <property type="entry name" value="D-lactate dehydrogenase (Cytochrome)"/>
    <property type="match status" value="1"/>
</dbReference>
<dbReference type="InterPro" id="IPR016164">
    <property type="entry name" value="FAD-linked_Oxase-like_C"/>
</dbReference>
<comment type="similarity">
    <text evidence="2">Belongs to the FAD-binding oxidoreductase/transferase type 4 family.</text>
</comment>
<dbReference type="PROSITE" id="PS51387">
    <property type="entry name" value="FAD_PCMH"/>
    <property type="match status" value="1"/>
</dbReference>
<dbReference type="PANTHER" id="PTHR43716">
    <property type="entry name" value="D-2-HYDROXYGLUTARATE DEHYDROGENASE, MITOCHONDRIAL"/>
    <property type="match status" value="1"/>
</dbReference>
<dbReference type="STRING" id="1314674.A0A0D7BRJ7"/>
<accession>A0A0D7BRJ7</accession>
<evidence type="ECO:0000256" key="5">
    <source>
        <dbReference type="ARBA" id="ARBA00023002"/>
    </source>
</evidence>
<reference evidence="8 9" key="1">
    <citation type="journal article" date="2015" name="Fungal Genet. Biol.">
        <title>Evolution of novel wood decay mechanisms in Agaricales revealed by the genome sequences of Fistulina hepatica and Cylindrobasidium torrendii.</title>
        <authorList>
            <person name="Floudas D."/>
            <person name="Held B.W."/>
            <person name="Riley R."/>
            <person name="Nagy L.G."/>
            <person name="Koehler G."/>
            <person name="Ransdell A.S."/>
            <person name="Younus H."/>
            <person name="Chow J."/>
            <person name="Chiniquy J."/>
            <person name="Lipzen A."/>
            <person name="Tritt A."/>
            <person name="Sun H."/>
            <person name="Haridas S."/>
            <person name="LaButti K."/>
            <person name="Ohm R.A."/>
            <person name="Kues U."/>
            <person name="Blanchette R.A."/>
            <person name="Grigoriev I.V."/>
            <person name="Minto R.E."/>
            <person name="Hibbett D.S."/>
        </authorList>
    </citation>
    <scope>NUCLEOTIDE SEQUENCE [LARGE SCALE GENOMIC DNA]</scope>
    <source>
        <strain evidence="8 9">FP15055 ss-10</strain>
    </source>
</reference>
<protein>
    <submittedName>
        <fullName evidence="8">FAD-binding domain-containing protein</fullName>
    </submittedName>
</protein>
<dbReference type="InterPro" id="IPR036318">
    <property type="entry name" value="FAD-bd_PCMH-like_sf"/>
</dbReference>
<dbReference type="FunFam" id="3.30.465.10:FF:000053">
    <property type="entry name" value="D-lactate dehydrogenase (Cytochrome), putative"/>
    <property type="match status" value="1"/>
</dbReference>
<dbReference type="InterPro" id="IPR016171">
    <property type="entry name" value="Vanillyl_alc_oxidase_C-sub2"/>
</dbReference>
<dbReference type="GO" id="GO:0071949">
    <property type="term" value="F:FAD binding"/>
    <property type="evidence" value="ECO:0007669"/>
    <property type="project" value="InterPro"/>
</dbReference>
<dbReference type="FunFam" id="1.10.45.10:FF:000001">
    <property type="entry name" value="D-lactate dehydrogenase mitochondrial"/>
    <property type="match status" value="1"/>
</dbReference>
<dbReference type="Gene3D" id="3.30.43.10">
    <property type="entry name" value="Uridine Diphospho-n-acetylenolpyruvylglucosamine Reductase, domain 2"/>
    <property type="match status" value="1"/>
</dbReference>
<dbReference type="InterPro" id="IPR004113">
    <property type="entry name" value="FAD-bd_oxidored_4_C"/>
</dbReference>
<evidence type="ECO:0000256" key="2">
    <source>
        <dbReference type="ARBA" id="ARBA00008000"/>
    </source>
</evidence>
<dbReference type="Gene3D" id="3.30.70.2190">
    <property type="match status" value="1"/>
</dbReference>
<dbReference type="Pfam" id="PF01565">
    <property type="entry name" value="FAD_binding_4"/>
    <property type="match status" value="1"/>
</dbReference>
<dbReference type="InterPro" id="IPR016169">
    <property type="entry name" value="FAD-bd_PCMH_sub2"/>
</dbReference>
<name>A0A0D7BRJ7_9AGAR</name>
<dbReference type="OrthoDB" id="5332616at2759"/>
<sequence length="507" mass="54394">MLSLALRTSRTALNAYRSRGIHAPASLNAVTETDLAHFASILAPSSVISSLAPVNSPTDELDPFNQDWMGRFKGNANTVLKPKTVQEVSQIVKWCNERRIGIVPQGGNTGLVGGSVPIGNELVLSLANMNKVRSFDPVAGILVADAGCILQALTDYVAPLDHVMPLDLGAKGSCQIGGNVATNAGGLRLLRYGSLHGSVLGLEVVLPDGTILDQLTTLRKDNTGYDLKQLFIGAEGTLGIITAVSILTPPAPQATSNVILALPHFDNVLPLFQTVKRDLSEILSAFEFLDRTAYDLAVKHGQGKALDESEVEGAQCFVLVETSGGRREHDEEKLNDLLEKLLEADEPLINTGVVSQNPSQFESIWGLREGVTEAISKEGKAYKYDISVPVATFKDCVDATRDHLESKGLMRPDAVKYVVGYGHCGDGNLHLNVCAAAYTQEIADALEPFIYELVQKHRGSVSAEHGIGAMKTHALHYSKDAVSIGLMKQIKGIFDPNGIMNPGKVLE</sequence>
<dbReference type="SUPFAM" id="SSF56176">
    <property type="entry name" value="FAD-binding/transporter-associated domain-like"/>
    <property type="match status" value="1"/>
</dbReference>
<dbReference type="SUPFAM" id="SSF55103">
    <property type="entry name" value="FAD-linked oxidases, C-terminal domain"/>
    <property type="match status" value="1"/>
</dbReference>
<dbReference type="InterPro" id="IPR016166">
    <property type="entry name" value="FAD-bd_PCMH"/>
</dbReference>
<keyword evidence="9" id="KW-1185">Reference proteome</keyword>
<dbReference type="InterPro" id="IPR016167">
    <property type="entry name" value="FAD-bd_PCMH_sub1"/>
</dbReference>
<dbReference type="FunFam" id="3.30.70.2190:FF:000001">
    <property type="entry name" value="D-2-hydroxyglutarate dehydrogenase mitochondrial"/>
    <property type="match status" value="1"/>
</dbReference>
<dbReference type="AlphaFoldDB" id="A0A0D7BRJ7"/>
<dbReference type="GO" id="GO:0004458">
    <property type="term" value="F:D-lactate dehydrogenase (cytochrome) activity"/>
    <property type="evidence" value="ECO:0007669"/>
    <property type="project" value="UniProtKB-EC"/>
</dbReference>
<keyword evidence="4" id="KW-0274">FAD</keyword>
<evidence type="ECO:0000313" key="8">
    <source>
        <dbReference type="EMBL" id="KIY72779.1"/>
    </source>
</evidence>
<dbReference type="Gene3D" id="1.10.45.10">
    <property type="entry name" value="Vanillyl-alcohol Oxidase, Chain A, domain 4"/>
    <property type="match status" value="1"/>
</dbReference>
<dbReference type="InterPro" id="IPR051264">
    <property type="entry name" value="FAD-oxidored/transferase_4"/>
</dbReference>
<dbReference type="PANTHER" id="PTHR43716:SF1">
    <property type="entry name" value="D-2-HYDROXYGLUTARATE DEHYDROGENASE, MITOCHONDRIAL"/>
    <property type="match status" value="1"/>
</dbReference>
<keyword evidence="5" id="KW-0560">Oxidoreductase</keyword>
<feature type="domain" description="FAD-binding PCMH-type" evidence="7">
    <location>
        <begin position="72"/>
        <end position="251"/>
    </location>
</feature>
<dbReference type="GO" id="GO:0005739">
    <property type="term" value="C:mitochondrion"/>
    <property type="evidence" value="ECO:0007669"/>
    <property type="project" value="TreeGrafter"/>
</dbReference>
<evidence type="ECO:0000256" key="4">
    <source>
        <dbReference type="ARBA" id="ARBA00022827"/>
    </source>
</evidence>
<dbReference type="InterPro" id="IPR006094">
    <property type="entry name" value="Oxid_FAD_bind_N"/>
</dbReference>
<dbReference type="EMBL" id="KN880440">
    <property type="protein sequence ID" value="KIY72779.1"/>
    <property type="molecule type" value="Genomic_DNA"/>
</dbReference>
<dbReference type="Proteomes" id="UP000054007">
    <property type="component" value="Unassembled WGS sequence"/>
</dbReference>
<dbReference type="Gene3D" id="3.30.465.10">
    <property type="match status" value="1"/>
</dbReference>
<comment type="catalytic activity">
    <reaction evidence="6">
        <text>(R)-lactate + 2 Fe(III)-[cytochrome c] = 2 Fe(II)-[cytochrome c] + pyruvate + 2 H(+)</text>
        <dbReference type="Rhea" id="RHEA:13521"/>
        <dbReference type="Rhea" id="RHEA-COMP:10350"/>
        <dbReference type="Rhea" id="RHEA-COMP:14399"/>
        <dbReference type="ChEBI" id="CHEBI:15361"/>
        <dbReference type="ChEBI" id="CHEBI:15378"/>
        <dbReference type="ChEBI" id="CHEBI:16004"/>
        <dbReference type="ChEBI" id="CHEBI:29033"/>
        <dbReference type="ChEBI" id="CHEBI:29034"/>
        <dbReference type="EC" id="1.1.2.4"/>
    </reaction>
</comment>
<evidence type="ECO:0000313" key="9">
    <source>
        <dbReference type="Proteomes" id="UP000054007"/>
    </source>
</evidence>
<keyword evidence="3" id="KW-0285">Flavoprotein</keyword>
<proteinExistence type="inferred from homology"/>
<evidence type="ECO:0000256" key="6">
    <source>
        <dbReference type="ARBA" id="ARBA00051436"/>
    </source>
</evidence>